<dbReference type="InterPro" id="IPR050316">
    <property type="entry name" value="Tyrosinase/Hemocyanin"/>
</dbReference>
<dbReference type="Pfam" id="PF00264">
    <property type="entry name" value="Tyrosinase"/>
    <property type="match status" value="1"/>
</dbReference>
<keyword evidence="2" id="KW-0472">Membrane</keyword>
<dbReference type="InterPro" id="IPR008922">
    <property type="entry name" value="Di-copper_centre_dom_sf"/>
</dbReference>
<keyword evidence="2" id="KW-0812">Transmembrane</keyword>
<keyword evidence="2" id="KW-1133">Transmembrane helix</keyword>
<dbReference type="AlphaFoldDB" id="A0AAN6N0Z2"/>
<evidence type="ECO:0000256" key="2">
    <source>
        <dbReference type="SAM" id="Phobius"/>
    </source>
</evidence>
<dbReference type="GO" id="GO:0016491">
    <property type="term" value="F:oxidoreductase activity"/>
    <property type="evidence" value="ECO:0007669"/>
    <property type="project" value="InterPro"/>
</dbReference>
<evidence type="ECO:0000313" key="6">
    <source>
        <dbReference type="Proteomes" id="UP001303473"/>
    </source>
</evidence>
<dbReference type="PANTHER" id="PTHR11474">
    <property type="entry name" value="TYROSINASE FAMILY MEMBER"/>
    <property type="match status" value="1"/>
</dbReference>
<evidence type="ECO:0000259" key="4">
    <source>
        <dbReference type="PROSITE" id="PS00498"/>
    </source>
</evidence>
<keyword evidence="6" id="KW-1185">Reference proteome</keyword>
<evidence type="ECO:0000256" key="1">
    <source>
        <dbReference type="ARBA" id="ARBA00022723"/>
    </source>
</evidence>
<dbReference type="GO" id="GO:0046872">
    <property type="term" value="F:metal ion binding"/>
    <property type="evidence" value="ECO:0007669"/>
    <property type="project" value="UniProtKB-KW"/>
</dbReference>
<dbReference type="PROSITE" id="PS00498">
    <property type="entry name" value="TYROSINASE_2"/>
    <property type="match status" value="1"/>
</dbReference>
<keyword evidence="1" id="KW-0479">Metal-binding</keyword>
<name>A0AAN6N0Z2_9PEZI</name>
<dbReference type="PANTHER" id="PTHR11474:SF127">
    <property type="entry name" value="TYROSINASE COPPER-BINDING DOMAIN-CONTAINING PROTEIN"/>
    <property type="match status" value="1"/>
</dbReference>
<dbReference type="Proteomes" id="UP001303473">
    <property type="component" value="Unassembled WGS sequence"/>
</dbReference>
<sequence>MALQAVRDALTVWRWREPHYTVVADSESGSERNAADLDNGNEDKALAQEPISSLRQHLLSAYVLIATAVSLGFILYATLPLPDLLQTQQRSPCKEVSVRREWRSLNATERADFVDAMYCLASTPSSWADNRTIYDDFAILHGGIGSWCHRSASFLPWHRYTLHVFENILKDKCGFRGAIPYWDWSLDWMDLANSSIWDAESGFGGDGNAAGNVTVGGGRCVTDGPFTGLRPIIYNHTYTTHCLSRGFRFNEPIHTTKGKVPGWAYSPEAIGEILRRESYKEFVKGVENQLHNTMHQAVNGDFKAMTAANDPLFYVHHTSLDRMWWKWQQENPKERLWVYEGKHMYNSTDENGASLDDPLLYGGFAEDVTVRRVMDTEGGFLCYRY</sequence>
<organism evidence="5 6">
    <name type="scientific">Diplogelasinospora grovesii</name>
    <dbReference type="NCBI Taxonomy" id="303347"/>
    <lineage>
        <taxon>Eukaryota</taxon>
        <taxon>Fungi</taxon>
        <taxon>Dikarya</taxon>
        <taxon>Ascomycota</taxon>
        <taxon>Pezizomycotina</taxon>
        <taxon>Sordariomycetes</taxon>
        <taxon>Sordariomycetidae</taxon>
        <taxon>Sordariales</taxon>
        <taxon>Diplogelasinosporaceae</taxon>
        <taxon>Diplogelasinospora</taxon>
    </lineage>
</organism>
<proteinExistence type="predicted"/>
<gene>
    <name evidence="5" type="ORF">QBC46DRAFT_397384</name>
</gene>
<feature type="domain" description="Tyrosinase copper-binding" evidence="4">
    <location>
        <begin position="310"/>
        <end position="321"/>
    </location>
</feature>
<dbReference type="InterPro" id="IPR002227">
    <property type="entry name" value="Tyrosinase_Cu-bd"/>
</dbReference>
<reference evidence="6" key="1">
    <citation type="journal article" date="2023" name="Mol. Phylogenet. Evol.">
        <title>Genome-scale phylogeny and comparative genomics of the fungal order Sordariales.</title>
        <authorList>
            <person name="Hensen N."/>
            <person name="Bonometti L."/>
            <person name="Westerberg I."/>
            <person name="Brannstrom I.O."/>
            <person name="Guillou S."/>
            <person name="Cros-Aarteil S."/>
            <person name="Calhoun S."/>
            <person name="Haridas S."/>
            <person name="Kuo A."/>
            <person name="Mondo S."/>
            <person name="Pangilinan J."/>
            <person name="Riley R."/>
            <person name="LaButti K."/>
            <person name="Andreopoulos B."/>
            <person name="Lipzen A."/>
            <person name="Chen C."/>
            <person name="Yan M."/>
            <person name="Daum C."/>
            <person name="Ng V."/>
            <person name="Clum A."/>
            <person name="Steindorff A."/>
            <person name="Ohm R.A."/>
            <person name="Martin F."/>
            <person name="Silar P."/>
            <person name="Natvig D.O."/>
            <person name="Lalanne C."/>
            <person name="Gautier V."/>
            <person name="Ament-Velasquez S.L."/>
            <person name="Kruys A."/>
            <person name="Hutchinson M.I."/>
            <person name="Powell A.J."/>
            <person name="Barry K."/>
            <person name="Miller A.N."/>
            <person name="Grigoriev I.V."/>
            <person name="Debuchy R."/>
            <person name="Gladieux P."/>
            <person name="Hiltunen Thoren M."/>
            <person name="Johannesson H."/>
        </authorList>
    </citation>
    <scope>NUCLEOTIDE SEQUENCE [LARGE SCALE GENOMIC DNA]</scope>
    <source>
        <strain evidence="6">CBS 340.73</strain>
    </source>
</reference>
<evidence type="ECO:0000313" key="5">
    <source>
        <dbReference type="EMBL" id="KAK3935487.1"/>
    </source>
</evidence>
<protein>
    <recommendedName>
        <fullName evidence="3 4">Tyrosinase copper-binding domain-containing protein</fullName>
    </recommendedName>
</protein>
<dbReference type="EMBL" id="MU853921">
    <property type="protein sequence ID" value="KAK3935487.1"/>
    <property type="molecule type" value="Genomic_DNA"/>
</dbReference>
<dbReference type="PROSITE" id="PS00497">
    <property type="entry name" value="TYROSINASE_1"/>
    <property type="match status" value="1"/>
</dbReference>
<comment type="caution">
    <text evidence="5">The sequence shown here is derived from an EMBL/GenBank/DDBJ whole genome shotgun (WGS) entry which is preliminary data.</text>
</comment>
<accession>A0AAN6N0Z2</accession>
<evidence type="ECO:0000259" key="3">
    <source>
        <dbReference type="PROSITE" id="PS00497"/>
    </source>
</evidence>
<feature type="domain" description="Tyrosinase copper-binding" evidence="3">
    <location>
        <begin position="149"/>
        <end position="166"/>
    </location>
</feature>
<dbReference type="Gene3D" id="1.10.1280.10">
    <property type="entry name" value="Di-copper center containing domain from catechol oxidase"/>
    <property type="match status" value="1"/>
</dbReference>
<dbReference type="SUPFAM" id="SSF48056">
    <property type="entry name" value="Di-copper centre-containing domain"/>
    <property type="match status" value="1"/>
</dbReference>
<feature type="transmembrane region" description="Helical" evidence="2">
    <location>
        <begin position="58"/>
        <end position="79"/>
    </location>
</feature>
<dbReference type="PRINTS" id="PR00092">
    <property type="entry name" value="TYROSINASE"/>
</dbReference>